<sequence length="134" mass="14235">MEDDQTTSEYYLAEHMSPPPESVEVMEEAESSVVSSEAHGSARGGRQGRGWGHGSRGAYQPFEEVEDRGTTLQEVKEAAVCVAGEAPVAIEAEACVVVEAGDRENEAVTLREVETVAARVAAEAMEAGLALRRG</sequence>
<gene>
    <name evidence="2" type="ORF">E2562_020552</name>
</gene>
<proteinExistence type="predicted"/>
<organism evidence="2 3">
    <name type="scientific">Oryza meyeriana var. granulata</name>
    <dbReference type="NCBI Taxonomy" id="110450"/>
    <lineage>
        <taxon>Eukaryota</taxon>
        <taxon>Viridiplantae</taxon>
        <taxon>Streptophyta</taxon>
        <taxon>Embryophyta</taxon>
        <taxon>Tracheophyta</taxon>
        <taxon>Spermatophyta</taxon>
        <taxon>Magnoliopsida</taxon>
        <taxon>Liliopsida</taxon>
        <taxon>Poales</taxon>
        <taxon>Poaceae</taxon>
        <taxon>BOP clade</taxon>
        <taxon>Oryzoideae</taxon>
        <taxon>Oryzeae</taxon>
        <taxon>Oryzinae</taxon>
        <taxon>Oryza</taxon>
        <taxon>Oryza meyeriana</taxon>
    </lineage>
</organism>
<evidence type="ECO:0000256" key="1">
    <source>
        <dbReference type="SAM" id="MobiDB-lite"/>
    </source>
</evidence>
<reference evidence="2 3" key="1">
    <citation type="submission" date="2019-11" db="EMBL/GenBank/DDBJ databases">
        <title>Whole genome sequence of Oryza granulata.</title>
        <authorList>
            <person name="Li W."/>
        </authorList>
    </citation>
    <scope>NUCLEOTIDE SEQUENCE [LARGE SCALE GENOMIC DNA]</scope>
    <source>
        <strain evidence="3">cv. Menghai</strain>
        <tissue evidence="2">Leaf</tissue>
    </source>
</reference>
<dbReference type="Proteomes" id="UP000479710">
    <property type="component" value="Unassembled WGS sequence"/>
</dbReference>
<dbReference type="AlphaFoldDB" id="A0A6G1EBV1"/>
<accession>A0A6G1EBV1</accession>
<comment type="caution">
    <text evidence="2">The sequence shown here is derived from an EMBL/GenBank/DDBJ whole genome shotgun (WGS) entry which is preliminary data.</text>
</comment>
<feature type="region of interest" description="Disordered" evidence="1">
    <location>
        <begin position="1"/>
        <end position="58"/>
    </location>
</feature>
<evidence type="ECO:0000313" key="2">
    <source>
        <dbReference type="EMBL" id="KAF0921944.1"/>
    </source>
</evidence>
<feature type="compositionally biased region" description="Gly residues" evidence="1">
    <location>
        <begin position="42"/>
        <end position="55"/>
    </location>
</feature>
<keyword evidence="3" id="KW-1185">Reference proteome</keyword>
<dbReference type="EMBL" id="SPHZ02000004">
    <property type="protein sequence ID" value="KAF0921944.1"/>
    <property type="molecule type" value="Genomic_DNA"/>
</dbReference>
<protein>
    <submittedName>
        <fullName evidence="2">Uncharacterized protein</fullName>
    </submittedName>
</protein>
<name>A0A6G1EBV1_9ORYZ</name>
<evidence type="ECO:0000313" key="3">
    <source>
        <dbReference type="Proteomes" id="UP000479710"/>
    </source>
</evidence>
<feature type="compositionally biased region" description="Low complexity" evidence="1">
    <location>
        <begin position="31"/>
        <end position="41"/>
    </location>
</feature>